<gene>
    <name evidence="2" type="ORF">ACFYXI_06240</name>
</gene>
<evidence type="ECO:0000313" key="3">
    <source>
        <dbReference type="Proteomes" id="UP001602013"/>
    </source>
</evidence>
<reference evidence="2 3" key="1">
    <citation type="submission" date="2024-10" db="EMBL/GenBank/DDBJ databases">
        <title>The Natural Products Discovery Center: Release of the First 8490 Sequenced Strains for Exploring Actinobacteria Biosynthetic Diversity.</title>
        <authorList>
            <person name="Kalkreuter E."/>
            <person name="Kautsar S.A."/>
            <person name="Yang D."/>
            <person name="Bader C.D."/>
            <person name="Teijaro C.N."/>
            <person name="Fluegel L."/>
            <person name="Davis C.M."/>
            <person name="Simpson J.R."/>
            <person name="Lauterbach L."/>
            <person name="Steele A.D."/>
            <person name="Gui C."/>
            <person name="Meng S."/>
            <person name="Li G."/>
            <person name="Viehrig K."/>
            <person name="Ye F."/>
            <person name="Su P."/>
            <person name="Kiefer A.F."/>
            <person name="Nichols A."/>
            <person name="Cepeda A.J."/>
            <person name="Yan W."/>
            <person name="Fan B."/>
            <person name="Jiang Y."/>
            <person name="Adhikari A."/>
            <person name="Zheng C.-J."/>
            <person name="Schuster L."/>
            <person name="Cowan T.M."/>
            <person name="Smanski M.J."/>
            <person name="Chevrette M.G."/>
            <person name="De Carvalho L.P.S."/>
            <person name="Shen B."/>
        </authorList>
    </citation>
    <scope>NUCLEOTIDE SEQUENCE [LARGE SCALE GENOMIC DNA]</scope>
    <source>
        <strain evidence="2 3">NPDC002173</strain>
    </source>
</reference>
<proteinExistence type="predicted"/>
<evidence type="ECO:0000256" key="1">
    <source>
        <dbReference type="SAM" id="MobiDB-lite"/>
    </source>
</evidence>
<keyword evidence="3" id="KW-1185">Reference proteome</keyword>
<protein>
    <submittedName>
        <fullName evidence="2">Uncharacterized protein</fullName>
    </submittedName>
</protein>
<organism evidence="2 3">
    <name type="scientific">Microtetraspora malaysiensis</name>
    <dbReference type="NCBI Taxonomy" id="161358"/>
    <lineage>
        <taxon>Bacteria</taxon>
        <taxon>Bacillati</taxon>
        <taxon>Actinomycetota</taxon>
        <taxon>Actinomycetes</taxon>
        <taxon>Streptosporangiales</taxon>
        <taxon>Streptosporangiaceae</taxon>
        <taxon>Microtetraspora</taxon>
    </lineage>
</organism>
<sequence length="57" mass="6189">MKEQVAVDRAGGRMRRARAGGQEEGVDRGQFGFEQRTQHRYTAGVRPGGGSGSLRRG</sequence>
<name>A0ABW6SJP5_9ACTN</name>
<evidence type="ECO:0000313" key="2">
    <source>
        <dbReference type="EMBL" id="MFF3665176.1"/>
    </source>
</evidence>
<feature type="region of interest" description="Disordered" evidence="1">
    <location>
        <begin position="1"/>
        <end position="57"/>
    </location>
</feature>
<feature type="compositionally biased region" description="Gly residues" evidence="1">
    <location>
        <begin position="46"/>
        <end position="57"/>
    </location>
</feature>
<dbReference type="RefSeq" id="WP_387409185.1">
    <property type="nucleotide sequence ID" value="NZ_JBIASD010000003.1"/>
</dbReference>
<dbReference type="Proteomes" id="UP001602013">
    <property type="component" value="Unassembled WGS sequence"/>
</dbReference>
<accession>A0ABW6SJP5</accession>
<dbReference type="EMBL" id="JBIASD010000003">
    <property type="protein sequence ID" value="MFF3665176.1"/>
    <property type="molecule type" value="Genomic_DNA"/>
</dbReference>
<comment type="caution">
    <text evidence="2">The sequence shown here is derived from an EMBL/GenBank/DDBJ whole genome shotgun (WGS) entry which is preliminary data.</text>
</comment>